<dbReference type="GO" id="GO:0046872">
    <property type="term" value="F:metal ion binding"/>
    <property type="evidence" value="ECO:0007669"/>
    <property type="project" value="UniProtKB-UniRule"/>
</dbReference>
<keyword evidence="4" id="KW-0653">Protein transport</keyword>
<sequence length="398" mass="44319">IVNGPEVLNKYVGETEKNVRDLFADAENDQRARGDQSDLHVIIFDEIDAICKSRGSTRDSTGVRDSIVNQLLTKIDGVESLNNVLLIGMTNRKDLLDEALLSLPDENGRLQILQIHTNKMKESSFLAPDVNLQELAARTKNYSGAELEGVVKSAVSYALNRQLSLDDLTKPVDEESIKVTMDDFLNALHEIIPAFGASTDDLERCRLNGMVDCGERNKHIYQRAMLLVEQVKVSKGSPLVFEDAYKSPLSIIVLDDIERLLEYVAIGPRFSNIISQTLLVLLKRLPPKGKKLMVIGTTSEVGFLDSIGFCDNFSVTYNVPTLKTSDAKKVLEQLNVFANEDIDTAAESLNDMPIKKLYMLIEMAAQGEHGGDSEAIYSGKEKIKISHFYDCLQDIVRY</sequence>
<dbReference type="GO" id="GO:0006891">
    <property type="term" value="P:intra-Golgi vesicle-mediated transport"/>
    <property type="evidence" value="ECO:0007669"/>
    <property type="project" value="TreeGrafter"/>
</dbReference>
<proteinExistence type="inferred from homology"/>
<keyword evidence="2 4" id="KW-0547">Nucleotide-binding</keyword>
<feature type="domain" description="ATPase AAA-type core" evidence="5">
    <location>
        <begin position="2"/>
        <end position="102"/>
    </location>
</feature>
<dbReference type="FunFam" id="3.40.50.300:FF:000166">
    <property type="entry name" value="vesicle-fusing ATPase isoform X1"/>
    <property type="match status" value="1"/>
</dbReference>
<evidence type="ECO:0000256" key="4">
    <source>
        <dbReference type="RuleBase" id="RU367045"/>
    </source>
</evidence>
<dbReference type="GO" id="GO:0043001">
    <property type="term" value="P:Golgi to plasma membrane protein transport"/>
    <property type="evidence" value="ECO:0007669"/>
    <property type="project" value="TreeGrafter"/>
</dbReference>
<evidence type="ECO:0000313" key="8">
    <source>
        <dbReference type="Proteomes" id="UP000237347"/>
    </source>
</evidence>
<dbReference type="EMBL" id="PKMF04000132">
    <property type="protein sequence ID" value="KAK7848034.1"/>
    <property type="molecule type" value="Genomic_DNA"/>
</dbReference>
<dbReference type="InterPro" id="IPR027417">
    <property type="entry name" value="P-loop_NTPase"/>
</dbReference>
<evidence type="ECO:0000256" key="2">
    <source>
        <dbReference type="ARBA" id="ARBA00022741"/>
    </source>
</evidence>
<evidence type="ECO:0000256" key="1">
    <source>
        <dbReference type="ARBA" id="ARBA00006914"/>
    </source>
</evidence>
<feature type="domain" description="AAA ATPase AAA+ lid" evidence="6">
    <location>
        <begin position="129"/>
        <end position="164"/>
    </location>
</feature>
<dbReference type="GO" id="GO:0016887">
    <property type="term" value="F:ATP hydrolysis activity"/>
    <property type="evidence" value="ECO:0007669"/>
    <property type="project" value="InterPro"/>
</dbReference>
<comment type="catalytic activity">
    <reaction evidence="4">
        <text>ATP + H2O = ADP + phosphate + H(+)</text>
        <dbReference type="Rhea" id="RHEA:13065"/>
        <dbReference type="ChEBI" id="CHEBI:15377"/>
        <dbReference type="ChEBI" id="CHEBI:15378"/>
        <dbReference type="ChEBI" id="CHEBI:30616"/>
        <dbReference type="ChEBI" id="CHEBI:43474"/>
        <dbReference type="ChEBI" id="CHEBI:456216"/>
        <dbReference type="EC" id="3.6.4.6"/>
    </reaction>
</comment>
<dbReference type="Pfam" id="PF17862">
    <property type="entry name" value="AAA_lid_3"/>
    <property type="match status" value="1"/>
</dbReference>
<dbReference type="GO" id="GO:0035494">
    <property type="term" value="P:SNARE complex disassembly"/>
    <property type="evidence" value="ECO:0007669"/>
    <property type="project" value="InterPro"/>
</dbReference>
<dbReference type="PANTHER" id="PTHR23078:SF3">
    <property type="entry name" value="VESICLE-FUSING ATPASE"/>
    <property type="match status" value="1"/>
</dbReference>
<dbReference type="FunFam" id="1.10.8.60:FF:000049">
    <property type="entry name" value="Vesicle-fusing ATPase"/>
    <property type="match status" value="1"/>
</dbReference>
<keyword evidence="4" id="KW-0813">Transport</keyword>
<keyword evidence="4" id="KW-0479">Metal-binding</keyword>
<dbReference type="Gene3D" id="1.10.8.60">
    <property type="match status" value="1"/>
</dbReference>
<evidence type="ECO:0000313" key="7">
    <source>
        <dbReference type="EMBL" id="KAK7848034.1"/>
    </source>
</evidence>
<feature type="non-terminal residue" evidence="7">
    <location>
        <position position="1"/>
    </location>
</feature>
<dbReference type="GO" id="GO:0005524">
    <property type="term" value="F:ATP binding"/>
    <property type="evidence" value="ECO:0007669"/>
    <property type="project" value="UniProtKB-UniRule"/>
</dbReference>
<name>A0AAW0L916_QUESU</name>
<dbReference type="SUPFAM" id="SSF52540">
    <property type="entry name" value="P-loop containing nucleoside triphosphate hydrolases"/>
    <property type="match status" value="2"/>
</dbReference>
<keyword evidence="4" id="KW-0378">Hydrolase</keyword>
<evidence type="ECO:0000256" key="3">
    <source>
        <dbReference type="ARBA" id="ARBA00022840"/>
    </source>
</evidence>
<dbReference type="AlphaFoldDB" id="A0AAW0L916"/>
<evidence type="ECO:0000259" key="5">
    <source>
        <dbReference type="Pfam" id="PF00004"/>
    </source>
</evidence>
<reference evidence="7 8" key="1">
    <citation type="journal article" date="2018" name="Sci. Data">
        <title>The draft genome sequence of cork oak.</title>
        <authorList>
            <person name="Ramos A.M."/>
            <person name="Usie A."/>
            <person name="Barbosa P."/>
            <person name="Barros P.M."/>
            <person name="Capote T."/>
            <person name="Chaves I."/>
            <person name="Simoes F."/>
            <person name="Abreu I."/>
            <person name="Carrasquinho I."/>
            <person name="Faro C."/>
            <person name="Guimaraes J.B."/>
            <person name="Mendonca D."/>
            <person name="Nobrega F."/>
            <person name="Rodrigues L."/>
            <person name="Saibo N.J.M."/>
            <person name="Varela M.C."/>
            <person name="Egas C."/>
            <person name="Matos J."/>
            <person name="Miguel C.M."/>
            <person name="Oliveira M.M."/>
            <person name="Ricardo C.P."/>
            <person name="Goncalves S."/>
        </authorList>
    </citation>
    <scope>NUCLEOTIDE SEQUENCE [LARGE SCALE GENOMIC DNA]</scope>
    <source>
        <strain evidence="8">cv. HL8</strain>
    </source>
</reference>
<dbReference type="Gene3D" id="3.40.50.300">
    <property type="entry name" value="P-loop containing nucleotide triphosphate hydrolases"/>
    <property type="match status" value="2"/>
</dbReference>
<dbReference type="InterPro" id="IPR003959">
    <property type="entry name" value="ATPase_AAA_core"/>
</dbReference>
<keyword evidence="4" id="KW-0963">Cytoplasm</keyword>
<comment type="similarity">
    <text evidence="1 4">Belongs to the AAA ATPase family.</text>
</comment>
<comment type="caution">
    <text evidence="7">The sequence shown here is derived from an EMBL/GenBank/DDBJ whole genome shotgun (WGS) entry which is preliminary data.</text>
</comment>
<keyword evidence="3 4" id="KW-0067">ATP-binding</keyword>
<accession>A0AAW0L916</accession>
<keyword evidence="4" id="KW-0931">ER-Golgi transport</keyword>
<dbReference type="InterPro" id="IPR039812">
    <property type="entry name" value="Vesicle-fus_ATPase"/>
</dbReference>
<protein>
    <recommendedName>
        <fullName evidence="4">Vesicle-fusing ATPase</fullName>
        <ecNumber evidence="4">3.6.4.6</ecNumber>
    </recommendedName>
</protein>
<comment type="function">
    <text evidence="4">Required for vesicle-mediated transport. Catalyzes the fusion of transport vesicles within the Golgi cisternae. Is also required for transport from the endoplasmic reticulum to the Golgi stack. Seems to function as a fusion protein required for the delivery of cargo proteins to all compartments of the Golgi stack independent of vesicle origin.</text>
</comment>
<comment type="subcellular location">
    <subcellularLocation>
        <location evidence="4">Cytoplasm</location>
    </subcellularLocation>
</comment>
<keyword evidence="4" id="KW-0460">Magnesium</keyword>
<dbReference type="GO" id="GO:0005795">
    <property type="term" value="C:Golgi stack"/>
    <property type="evidence" value="ECO:0007669"/>
    <property type="project" value="TreeGrafter"/>
</dbReference>
<comment type="cofactor">
    <cofactor evidence="4">
        <name>Mg(2+)</name>
        <dbReference type="ChEBI" id="CHEBI:18420"/>
    </cofactor>
    <text evidence="4">Binds 1 Mg(2+) ion per subunit.</text>
</comment>
<gene>
    <name evidence="7" type="primary">NSF_1</name>
    <name evidence="7" type="ORF">CFP56_005566</name>
</gene>
<evidence type="ECO:0000259" key="6">
    <source>
        <dbReference type="Pfam" id="PF17862"/>
    </source>
</evidence>
<dbReference type="PANTHER" id="PTHR23078">
    <property type="entry name" value="VESICULAR-FUSION PROTEIN NSF"/>
    <property type="match status" value="1"/>
</dbReference>
<dbReference type="EC" id="3.6.4.6" evidence="4"/>
<organism evidence="7 8">
    <name type="scientific">Quercus suber</name>
    <name type="common">Cork oak</name>
    <dbReference type="NCBI Taxonomy" id="58331"/>
    <lineage>
        <taxon>Eukaryota</taxon>
        <taxon>Viridiplantae</taxon>
        <taxon>Streptophyta</taxon>
        <taxon>Embryophyta</taxon>
        <taxon>Tracheophyta</taxon>
        <taxon>Spermatophyta</taxon>
        <taxon>Magnoliopsida</taxon>
        <taxon>eudicotyledons</taxon>
        <taxon>Gunneridae</taxon>
        <taxon>Pentapetalae</taxon>
        <taxon>rosids</taxon>
        <taxon>fabids</taxon>
        <taxon>Fagales</taxon>
        <taxon>Fagaceae</taxon>
        <taxon>Quercus</taxon>
    </lineage>
</organism>
<dbReference type="InterPro" id="IPR041569">
    <property type="entry name" value="AAA_lid_3"/>
</dbReference>
<keyword evidence="8" id="KW-1185">Reference proteome</keyword>
<dbReference type="Proteomes" id="UP000237347">
    <property type="component" value="Unassembled WGS sequence"/>
</dbReference>
<dbReference type="Pfam" id="PF00004">
    <property type="entry name" value="AAA"/>
    <property type="match status" value="1"/>
</dbReference>